<dbReference type="Proteomes" id="UP000663866">
    <property type="component" value="Unassembled WGS sequence"/>
</dbReference>
<reference evidence="2" key="1">
    <citation type="submission" date="2021-02" db="EMBL/GenBank/DDBJ databases">
        <authorList>
            <person name="Nowell W R."/>
        </authorList>
    </citation>
    <scope>NUCLEOTIDE SEQUENCE</scope>
</reference>
<evidence type="ECO:0000256" key="1">
    <source>
        <dbReference type="SAM" id="MobiDB-lite"/>
    </source>
</evidence>
<sequence>MERPDLSGILSISIAASANVGQTVNSIFSGEFQSKTCPRGKLLRRSEWFRERRTKEPSMVRQKWLSANAERHRKSRTLENKEDSKKRKKRYALRHRSRRQRVESFLHGETDSTIVSYGYLGM</sequence>
<organism evidence="2 3">
    <name type="scientific">Rotaria magnacalcarata</name>
    <dbReference type="NCBI Taxonomy" id="392030"/>
    <lineage>
        <taxon>Eukaryota</taxon>
        <taxon>Metazoa</taxon>
        <taxon>Spiralia</taxon>
        <taxon>Gnathifera</taxon>
        <taxon>Rotifera</taxon>
        <taxon>Eurotatoria</taxon>
        <taxon>Bdelloidea</taxon>
        <taxon>Philodinida</taxon>
        <taxon>Philodinidae</taxon>
        <taxon>Rotaria</taxon>
    </lineage>
</organism>
<feature type="compositionally biased region" description="Basic and acidic residues" evidence="1">
    <location>
        <begin position="76"/>
        <end position="85"/>
    </location>
</feature>
<feature type="compositionally biased region" description="Basic residues" evidence="1">
    <location>
        <begin position="86"/>
        <end position="97"/>
    </location>
</feature>
<feature type="region of interest" description="Disordered" evidence="1">
    <location>
        <begin position="53"/>
        <end position="97"/>
    </location>
</feature>
<dbReference type="AlphaFoldDB" id="A0A820KJU9"/>
<evidence type="ECO:0000313" key="2">
    <source>
        <dbReference type="EMBL" id="CAF4341308.1"/>
    </source>
</evidence>
<evidence type="ECO:0000313" key="3">
    <source>
        <dbReference type="Proteomes" id="UP000663866"/>
    </source>
</evidence>
<proteinExistence type="predicted"/>
<name>A0A820KJU9_9BILA</name>
<accession>A0A820KJU9</accession>
<gene>
    <name evidence="2" type="ORF">OVN521_LOCUS32626</name>
</gene>
<dbReference type="EMBL" id="CAJOBG010025983">
    <property type="protein sequence ID" value="CAF4341308.1"/>
    <property type="molecule type" value="Genomic_DNA"/>
</dbReference>
<keyword evidence="3" id="KW-1185">Reference proteome</keyword>
<protein>
    <submittedName>
        <fullName evidence="2">Uncharacterized protein</fullName>
    </submittedName>
</protein>
<comment type="caution">
    <text evidence="2">The sequence shown here is derived from an EMBL/GenBank/DDBJ whole genome shotgun (WGS) entry which is preliminary data.</text>
</comment>